<dbReference type="InterPro" id="IPR042121">
    <property type="entry name" value="MutL_C_regsub"/>
</dbReference>
<dbReference type="SUPFAM" id="SSF118116">
    <property type="entry name" value="DNA mismatch repair protein MutL"/>
    <property type="match status" value="1"/>
</dbReference>
<dbReference type="InterPro" id="IPR014790">
    <property type="entry name" value="MutL_C"/>
</dbReference>
<evidence type="ECO:0000313" key="6">
    <source>
        <dbReference type="EMBL" id="KAJ4472728.1"/>
    </source>
</evidence>
<dbReference type="SMART" id="SM01340">
    <property type="entry name" value="DNA_mis_repair"/>
    <property type="match status" value="1"/>
</dbReference>
<feature type="compositionally biased region" description="Basic and acidic residues" evidence="3">
    <location>
        <begin position="663"/>
        <end position="674"/>
    </location>
</feature>
<keyword evidence="2" id="KW-0227">DNA damage</keyword>
<dbReference type="InterPro" id="IPR036890">
    <property type="entry name" value="HATPase_C_sf"/>
</dbReference>
<dbReference type="InterPro" id="IPR014762">
    <property type="entry name" value="DNA_mismatch_repair_CS"/>
</dbReference>
<evidence type="ECO:0000259" key="5">
    <source>
        <dbReference type="SMART" id="SM01340"/>
    </source>
</evidence>
<dbReference type="InterPro" id="IPR037198">
    <property type="entry name" value="MutL_C_sf"/>
</dbReference>
<feature type="compositionally biased region" description="Basic and acidic residues" evidence="3">
    <location>
        <begin position="702"/>
        <end position="712"/>
    </location>
</feature>
<dbReference type="SUPFAM" id="SSF55874">
    <property type="entry name" value="ATPase domain of HSP90 chaperone/DNA topoisomerase II/histidine kinase"/>
    <property type="match status" value="1"/>
</dbReference>
<evidence type="ECO:0000259" key="4">
    <source>
        <dbReference type="SMART" id="SM00853"/>
    </source>
</evidence>
<evidence type="ECO:0000256" key="3">
    <source>
        <dbReference type="SAM" id="MobiDB-lite"/>
    </source>
</evidence>
<dbReference type="SMART" id="SM00853">
    <property type="entry name" value="MutL_C"/>
    <property type="match status" value="1"/>
</dbReference>
<gene>
    <name evidence="6" type="ORF">C8R41DRAFT_585946</name>
</gene>
<feature type="region of interest" description="Disordered" evidence="3">
    <location>
        <begin position="303"/>
        <end position="324"/>
    </location>
</feature>
<dbReference type="InterPro" id="IPR020568">
    <property type="entry name" value="Ribosomal_Su5_D2-typ_SF"/>
</dbReference>
<feature type="domain" description="MutL C-terminal dimerisation" evidence="4">
    <location>
        <begin position="920"/>
        <end position="1095"/>
    </location>
</feature>
<evidence type="ECO:0000313" key="7">
    <source>
        <dbReference type="Proteomes" id="UP001150217"/>
    </source>
</evidence>
<feature type="domain" description="DNA mismatch repair protein S5" evidence="5">
    <location>
        <begin position="249"/>
        <end position="410"/>
    </location>
</feature>
<evidence type="ECO:0008006" key="8">
    <source>
        <dbReference type="Google" id="ProtNLM"/>
    </source>
</evidence>
<dbReference type="InterPro" id="IPR014721">
    <property type="entry name" value="Ribsml_uS5_D2-typ_fold_subgr"/>
</dbReference>
<protein>
    <recommendedName>
        <fullName evidence="8">DNA mismatch repair protein MutL</fullName>
    </recommendedName>
</protein>
<dbReference type="SUPFAM" id="SSF54211">
    <property type="entry name" value="Ribosomal protein S5 domain 2-like"/>
    <property type="match status" value="1"/>
</dbReference>
<feature type="region of interest" description="Disordered" evidence="3">
    <location>
        <begin position="597"/>
        <end position="751"/>
    </location>
</feature>
<reference evidence="6" key="1">
    <citation type="submission" date="2022-08" db="EMBL/GenBank/DDBJ databases">
        <title>A Global Phylogenomic Analysis of the Shiitake Genus Lentinula.</title>
        <authorList>
            <consortium name="DOE Joint Genome Institute"/>
            <person name="Sierra-Patev S."/>
            <person name="Min B."/>
            <person name="Naranjo-Ortiz M."/>
            <person name="Looney B."/>
            <person name="Konkel Z."/>
            <person name="Slot J.C."/>
            <person name="Sakamoto Y."/>
            <person name="Steenwyk J.L."/>
            <person name="Rokas A."/>
            <person name="Carro J."/>
            <person name="Camarero S."/>
            <person name="Ferreira P."/>
            <person name="Molpeceres G."/>
            <person name="Ruiz-Duenas F.J."/>
            <person name="Serrano A."/>
            <person name="Henrissat B."/>
            <person name="Drula E."/>
            <person name="Hughes K.W."/>
            <person name="Mata J.L."/>
            <person name="Ishikawa N.K."/>
            <person name="Vargas-Isla R."/>
            <person name="Ushijima S."/>
            <person name="Smith C.A."/>
            <person name="Ahrendt S."/>
            <person name="Andreopoulos W."/>
            <person name="He G."/>
            <person name="Labutti K."/>
            <person name="Lipzen A."/>
            <person name="Ng V."/>
            <person name="Riley R."/>
            <person name="Sandor L."/>
            <person name="Barry K."/>
            <person name="Martinez A.T."/>
            <person name="Xiao Y."/>
            <person name="Gibbons J.G."/>
            <person name="Terashima K."/>
            <person name="Grigoriev I.V."/>
            <person name="Hibbett D.S."/>
        </authorList>
    </citation>
    <scope>NUCLEOTIDE SEQUENCE</scope>
    <source>
        <strain evidence="6">RHP3577 ss4</strain>
    </source>
</reference>
<dbReference type="Gene3D" id="3.30.1370.100">
    <property type="entry name" value="MutL, C-terminal domain, regulatory subdomain"/>
    <property type="match status" value="1"/>
</dbReference>
<dbReference type="CDD" id="cd03484">
    <property type="entry name" value="MutL_Trans_hPMS_2_like"/>
    <property type="match status" value="1"/>
</dbReference>
<dbReference type="CDD" id="cd16926">
    <property type="entry name" value="HATPase_MutL-MLH-PMS-like"/>
    <property type="match status" value="1"/>
</dbReference>
<dbReference type="PROSITE" id="PS00058">
    <property type="entry name" value="DNA_MISMATCH_REPAIR_1"/>
    <property type="match status" value="1"/>
</dbReference>
<organism evidence="6 7">
    <name type="scientific">Lentinula lateritia</name>
    <dbReference type="NCBI Taxonomy" id="40482"/>
    <lineage>
        <taxon>Eukaryota</taxon>
        <taxon>Fungi</taxon>
        <taxon>Dikarya</taxon>
        <taxon>Basidiomycota</taxon>
        <taxon>Agaricomycotina</taxon>
        <taxon>Agaricomycetes</taxon>
        <taxon>Agaricomycetidae</taxon>
        <taxon>Agaricales</taxon>
        <taxon>Marasmiineae</taxon>
        <taxon>Omphalotaceae</taxon>
        <taxon>Lentinula</taxon>
    </lineage>
</organism>
<feature type="compositionally biased region" description="Acidic residues" evidence="3">
    <location>
        <begin position="718"/>
        <end position="731"/>
    </location>
</feature>
<accession>A0ABQ8V3S9</accession>
<proteinExistence type="inferred from homology"/>
<dbReference type="InterPro" id="IPR013507">
    <property type="entry name" value="DNA_mismatch_S5_2-like"/>
</dbReference>
<comment type="caution">
    <text evidence="6">The sequence shown here is derived from an EMBL/GenBank/DDBJ whole genome shotgun (WGS) entry which is preliminary data.</text>
</comment>
<feature type="region of interest" description="Disordered" evidence="3">
    <location>
        <begin position="526"/>
        <end position="550"/>
    </location>
</feature>
<dbReference type="InterPro" id="IPR042120">
    <property type="entry name" value="MutL_C_dimsub"/>
</dbReference>
<feature type="region of interest" description="Disordered" evidence="3">
    <location>
        <begin position="884"/>
        <end position="903"/>
    </location>
</feature>
<dbReference type="InterPro" id="IPR038973">
    <property type="entry name" value="MutL/Mlh/Pms-like"/>
</dbReference>
<dbReference type="Gene3D" id="3.30.565.10">
    <property type="entry name" value="Histidine kinase-like ATPase, C-terminal domain"/>
    <property type="match status" value="1"/>
</dbReference>
<dbReference type="Gene3D" id="3.30.1540.20">
    <property type="entry name" value="MutL, C-terminal domain, dimerisation subdomain"/>
    <property type="match status" value="1"/>
</dbReference>
<feature type="compositionally biased region" description="Low complexity" evidence="3">
    <location>
        <begin position="885"/>
        <end position="896"/>
    </location>
</feature>
<dbReference type="Proteomes" id="UP001150217">
    <property type="component" value="Unassembled WGS sequence"/>
</dbReference>
<evidence type="ECO:0000256" key="1">
    <source>
        <dbReference type="ARBA" id="ARBA00006082"/>
    </source>
</evidence>
<dbReference type="Gene3D" id="3.30.230.10">
    <property type="match status" value="1"/>
</dbReference>
<comment type="similarity">
    <text evidence="1">Belongs to the DNA mismatch repair MutL/HexB family.</text>
</comment>
<keyword evidence="7" id="KW-1185">Reference proteome</keyword>
<dbReference type="PANTHER" id="PTHR10073">
    <property type="entry name" value="DNA MISMATCH REPAIR PROTEIN MLH, PMS, MUTL"/>
    <property type="match status" value="1"/>
</dbReference>
<dbReference type="Pfam" id="PF08676">
    <property type="entry name" value="MutL_C"/>
    <property type="match status" value="1"/>
</dbReference>
<evidence type="ECO:0000256" key="2">
    <source>
        <dbReference type="ARBA" id="ARBA00022763"/>
    </source>
</evidence>
<dbReference type="PANTHER" id="PTHR10073:SF52">
    <property type="entry name" value="MISMATCH REPAIR ENDONUCLEASE PMS2"/>
    <property type="match status" value="1"/>
</dbReference>
<sequence length="1151" mass="126497">MSEFLTPPTPESSFNGHGAIKAIEGSSVHRLTSGQVVIDLQTAVKELVENSLDAGATNIDVRFKNCGLKSIEVIDNGSGISEKDFDSIGRKHHTSKLSAFHDLMTLTSFGFRGEALSSLCALCESVTVTTATTDKAPMGSILELDKRGEVKSRAKGVKQRGTAVLLTSLFAPLPVRRKELERNIKREFSKALALLNAYALGPCCGLGSDKAVRFSVTNQPDKGAKTTHISLPLPSPAGADPLRTVRTGTTALWGPKALGGVIDLDLEFEVPRITGRKVKGKSRVEEDVELREDTFKIRVKGLISSPTPIPSSGSTPRSGGSARSTTDRQFFYVNGRPCTPSKIQKAINDIYRTFIPSNATSGQFPFVVADFTIPGDAVDVNVTPDKRTILVHAEAELCDRMKDALDNLFSPSRSTYGVSGTQLLNITSTTHNQGILPFTKSANVQGSVDTQASQAHDIGGAKDDGTVEPGATTSVLSYGDVDCRLADIRPEEYAFHGTSADAAEESLGIDDPQISLISTVSYEPKTIEVNPPDQPSSSSMETPPVPPRTVIMNTIGASWNRPKNSFGEPVNLSMQSRKIAGLAGAPPKSFYPILAQHTKSQMEPPRKKRKSEVANKDDTDEEISGEDNQKRQGQTKKVASGGHSVNAKVARLVSTSPQAKFPDNFREKTNRQEMRSQIAGFARSGSRVVYDSSDTGEDEHDEKEAEVEKTEDCSNQNPEEEEDKDETEEMQIDNPPQALFLPDEDEDENESSIVVDTSDDLFIASARSIRKTSSSSTLSVSTRITTPPASSLILDVNNKTSEMIDLTLDENNYSLLSSDDNHLQTQNEPIHRPEVIRTEASQSSVGDVKLRLDVPKLAERWATLHPNLHGEKSKRELVNKLGKTSSSLSDDAGVSSTDTQNSEAALSRVISKEDFKEMEVLGQFNLGFIIVRRWKKSGTEKELEESLLDDLFIVDQHAADEKYNFETLQQTTNIESQKLLHPRPLELTASDELVALENLDVLRLNGFELEVVSDAQEEEEDFEMVDDNPQSRVHRKLRLIAQPVSKSTVFDMRDLEELIQLLHNRPTGQMVRCSKARAMFAMRACRKSFMIGMPLNKSQMSTIVTHMGTIDQPWNCPHGRPTMRHLFDMTNLQPLTQNIGVQRKVDWTGFE</sequence>
<dbReference type="Pfam" id="PF13589">
    <property type="entry name" value="HATPase_c_3"/>
    <property type="match status" value="1"/>
</dbReference>
<dbReference type="Pfam" id="PF01119">
    <property type="entry name" value="DNA_mis_repair"/>
    <property type="match status" value="1"/>
</dbReference>
<dbReference type="EMBL" id="JANVFT010000082">
    <property type="protein sequence ID" value="KAJ4472728.1"/>
    <property type="molecule type" value="Genomic_DNA"/>
</dbReference>
<name>A0ABQ8V3S9_9AGAR</name>